<reference evidence="2" key="2">
    <citation type="submission" date="2020-09" db="EMBL/GenBank/DDBJ databases">
        <authorList>
            <person name="Sun Q."/>
            <person name="Kim S."/>
        </authorList>
    </citation>
    <scope>NUCLEOTIDE SEQUENCE</scope>
    <source>
        <strain evidence="2">KCTC 22169</strain>
    </source>
</reference>
<dbReference type="InterPro" id="IPR021953">
    <property type="entry name" value="DUF3570"/>
</dbReference>
<dbReference type="EMBL" id="BMXR01000004">
    <property type="protein sequence ID" value="GGX51066.1"/>
    <property type="molecule type" value="Genomic_DNA"/>
</dbReference>
<evidence type="ECO:0000313" key="2">
    <source>
        <dbReference type="EMBL" id="GGX51066.1"/>
    </source>
</evidence>
<feature type="chain" id="PRO_5036995742" description="DUF3570 domain-containing protein" evidence="1">
    <location>
        <begin position="25"/>
        <end position="414"/>
    </location>
</feature>
<evidence type="ECO:0008006" key="4">
    <source>
        <dbReference type="Google" id="ProtNLM"/>
    </source>
</evidence>
<proteinExistence type="predicted"/>
<dbReference type="Proteomes" id="UP000626148">
    <property type="component" value="Unassembled WGS sequence"/>
</dbReference>
<reference evidence="2" key="1">
    <citation type="journal article" date="2014" name="Int. J. Syst. Evol. Microbiol.">
        <title>Complete genome sequence of Corynebacterium casei LMG S-19264T (=DSM 44701T), isolated from a smear-ripened cheese.</title>
        <authorList>
            <consortium name="US DOE Joint Genome Institute (JGI-PGF)"/>
            <person name="Walter F."/>
            <person name="Albersmeier A."/>
            <person name="Kalinowski J."/>
            <person name="Ruckert C."/>
        </authorList>
    </citation>
    <scope>NUCLEOTIDE SEQUENCE</scope>
    <source>
        <strain evidence="2">KCTC 22169</strain>
    </source>
</reference>
<protein>
    <recommendedName>
        <fullName evidence="4">DUF3570 domain-containing protein</fullName>
    </recommendedName>
</protein>
<sequence length="414" mass="46333">MSAVMKNLARSALAVPGMVSVAQAAAPAEAETGYRFTYYSEDDSPASRSDGGAQERYKIQVHQFYLMMPFGDHMSWDIETSFESMSGASPAYTYKDDEDVTRVYMSGASTERRFDLYGSGRYYWSEAEAGATAGFSTERDYTAFFAGTDGSIQLNEQMTTISGGLSAGYDILNPTQDFSGDQQQQANTPGRFAAKGESIWQVSAYEGVGQVIDMNTVVQAGISVTHKNGYLSDPYREYAGAEVPYDIRPDNRTLLTLSGGARRYFPGPDAALHADVRFLVDTWDIFSSTWEVAWYQNYAPNWNWFVDNAIDFQLVPKLRYYQQTEAYFYEIPDHGVADPYYTADTTTYYSSDPRLSKYGALSIGLSLKTDFRQFSWTIGGERYAANPAYGFNGDEETPGLVSFWRLTTGLDYRF</sequence>
<dbReference type="AlphaFoldDB" id="A0A918N8H7"/>
<dbReference type="Pfam" id="PF12094">
    <property type="entry name" value="DUF3570"/>
    <property type="match status" value="1"/>
</dbReference>
<evidence type="ECO:0000313" key="3">
    <source>
        <dbReference type="Proteomes" id="UP000626148"/>
    </source>
</evidence>
<comment type="caution">
    <text evidence="2">The sequence shown here is derived from an EMBL/GenBank/DDBJ whole genome shotgun (WGS) entry which is preliminary data.</text>
</comment>
<name>A0A918N8H7_9GAMM</name>
<keyword evidence="1" id="KW-0732">Signal</keyword>
<feature type="signal peptide" evidence="1">
    <location>
        <begin position="1"/>
        <end position="24"/>
    </location>
</feature>
<organism evidence="2 3">
    <name type="scientific">Saccharospirillum salsuginis</name>
    <dbReference type="NCBI Taxonomy" id="418750"/>
    <lineage>
        <taxon>Bacteria</taxon>
        <taxon>Pseudomonadati</taxon>
        <taxon>Pseudomonadota</taxon>
        <taxon>Gammaproteobacteria</taxon>
        <taxon>Oceanospirillales</taxon>
        <taxon>Saccharospirillaceae</taxon>
        <taxon>Saccharospirillum</taxon>
    </lineage>
</organism>
<evidence type="ECO:0000256" key="1">
    <source>
        <dbReference type="SAM" id="SignalP"/>
    </source>
</evidence>
<accession>A0A918N8H7</accession>
<gene>
    <name evidence="2" type="ORF">GCM10007392_17880</name>
</gene>
<keyword evidence="3" id="KW-1185">Reference proteome</keyword>
<dbReference type="RefSeq" id="WP_189608204.1">
    <property type="nucleotide sequence ID" value="NZ_BMXR01000004.1"/>
</dbReference>